<keyword evidence="2" id="KW-0812">Transmembrane</keyword>
<reference evidence="3 4" key="1">
    <citation type="submission" date="2018-08" db="EMBL/GenBank/DDBJ databases">
        <title>Genome and evolution of the arbuscular mycorrhizal fungus Diversispora epigaea (formerly Glomus versiforme) and its bacterial endosymbionts.</title>
        <authorList>
            <person name="Sun X."/>
            <person name="Fei Z."/>
            <person name="Harrison M."/>
        </authorList>
    </citation>
    <scope>NUCLEOTIDE SEQUENCE [LARGE SCALE GENOMIC DNA]</scope>
    <source>
        <strain evidence="3 4">IT104</strain>
    </source>
</reference>
<evidence type="ECO:0000256" key="2">
    <source>
        <dbReference type="SAM" id="Phobius"/>
    </source>
</evidence>
<organism evidence="3 4">
    <name type="scientific">Diversispora epigaea</name>
    <dbReference type="NCBI Taxonomy" id="1348612"/>
    <lineage>
        <taxon>Eukaryota</taxon>
        <taxon>Fungi</taxon>
        <taxon>Fungi incertae sedis</taxon>
        <taxon>Mucoromycota</taxon>
        <taxon>Glomeromycotina</taxon>
        <taxon>Glomeromycetes</taxon>
        <taxon>Diversisporales</taxon>
        <taxon>Diversisporaceae</taxon>
        <taxon>Diversispora</taxon>
    </lineage>
</organism>
<name>A0A397IYC1_9GLOM</name>
<dbReference type="Proteomes" id="UP000266861">
    <property type="component" value="Unassembled WGS sequence"/>
</dbReference>
<comment type="caution">
    <text evidence="3">The sequence shown here is derived from an EMBL/GenBank/DDBJ whole genome shotgun (WGS) entry which is preliminary data.</text>
</comment>
<feature type="region of interest" description="Disordered" evidence="1">
    <location>
        <begin position="406"/>
        <end position="436"/>
    </location>
</feature>
<gene>
    <name evidence="3" type="ORF">Glove_126g11</name>
</gene>
<proteinExistence type="predicted"/>
<evidence type="ECO:0000256" key="1">
    <source>
        <dbReference type="SAM" id="MobiDB-lite"/>
    </source>
</evidence>
<keyword evidence="4" id="KW-1185">Reference proteome</keyword>
<feature type="transmembrane region" description="Helical" evidence="2">
    <location>
        <begin position="131"/>
        <end position="155"/>
    </location>
</feature>
<feature type="compositionally biased region" description="Low complexity" evidence="1">
    <location>
        <begin position="417"/>
        <end position="427"/>
    </location>
</feature>
<evidence type="ECO:0000313" key="3">
    <source>
        <dbReference type="EMBL" id="RHZ81029.1"/>
    </source>
</evidence>
<keyword evidence="2" id="KW-1133">Transmembrane helix</keyword>
<dbReference type="EMBL" id="PQFF01000117">
    <property type="protein sequence ID" value="RHZ81029.1"/>
    <property type="molecule type" value="Genomic_DNA"/>
</dbReference>
<evidence type="ECO:0000313" key="4">
    <source>
        <dbReference type="Proteomes" id="UP000266861"/>
    </source>
</evidence>
<keyword evidence="2" id="KW-0472">Membrane</keyword>
<sequence length="436" mass="47903">MCKSQINKINRRNDNNNKHAKTILNDQGALVTSWEIRNRNIRLKTTSSILTKNAVGENPPAAKTSIFSTSKPTKKLFSAGNTLSSASLTINSATINSIITPTTINPTTINSTINEDNNNQNSKSQDNDQNFIILIAIISSIFGITLIGSFFACLFRKKRLNKLTEFISRKPSGNVGSASSVGSRQYMNINYNSNNNTNYNNSSNPVRNIASVTNIDDLSSESISDIKNVNNVNNTNLPLYLHKKSISLHTPSHLKPLPLSRSKTLPLEIKSLQQNENENNMNFFPNEKSSNSIENDIIDDKKNNIVSDNNKITEKKNPIKIKIPHHLKHPPNLDLLLSSQNLNHPSHSSLSPSTFSFSSTSSSPLTSLRTRFNLSTIESPSSISSCSKSSGLNSCSTIIDSPTIPSYLLSFPPPPSTTSSKKSSKSSIKNNDEILE</sequence>
<accession>A0A397IYC1</accession>
<feature type="region of interest" description="Disordered" evidence="1">
    <location>
        <begin position="347"/>
        <end position="366"/>
    </location>
</feature>
<protein>
    <submittedName>
        <fullName evidence="3">Uncharacterized protein</fullName>
    </submittedName>
</protein>
<dbReference type="AlphaFoldDB" id="A0A397IYC1"/>